<evidence type="ECO:0000313" key="1">
    <source>
        <dbReference type="EMBL" id="RIA93088.1"/>
    </source>
</evidence>
<evidence type="ECO:0000313" key="2">
    <source>
        <dbReference type="Proteomes" id="UP000265703"/>
    </source>
</evidence>
<protein>
    <submittedName>
        <fullName evidence="1">Uncharacterized protein</fullName>
    </submittedName>
</protein>
<dbReference type="AlphaFoldDB" id="A0A397T469"/>
<dbReference type="EMBL" id="QKYT01000111">
    <property type="protein sequence ID" value="RIA93088.1"/>
    <property type="molecule type" value="Genomic_DNA"/>
</dbReference>
<dbReference type="OrthoDB" id="2380501at2759"/>
<dbReference type="Proteomes" id="UP000265703">
    <property type="component" value="Unassembled WGS sequence"/>
</dbReference>
<keyword evidence="2" id="KW-1185">Reference proteome</keyword>
<accession>A0A397T469</accession>
<name>A0A397T469_9GLOM</name>
<proteinExistence type="predicted"/>
<comment type="caution">
    <text evidence="1">The sequence shown here is derived from an EMBL/GenBank/DDBJ whole genome shotgun (WGS) entry which is preliminary data.</text>
</comment>
<sequence length="152" mass="17091">MCPTNQAIAVNLRNRSIKLSKKEIDIPSYSNEDKNNFIGFMKSEVDSEICRSYKKCYPVQWFDRQLVFAFDNGGFDWGDSGASIMDGEGKALGILHAKWVTPYKIYAIASPYFAVLEALNVKIYSSPNSTEYVTKNSVAASLWAILEILEIV</sequence>
<reference evidence="1 2" key="1">
    <citation type="submission" date="2018-06" db="EMBL/GenBank/DDBJ databases">
        <title>Comparative genomics reveals the genomic features of Rhizophagus irregularis, R. cerebriforme, R. diaphanum and Gigaspora rosea, and their symbiotic lifestyle signature.</title>
        <authorList>
            <person name="Morin E."/>
            <person name="San Clemente H."/>
            <person name="Chen E.C.H."/>
            <person name="De La Providencia I."/>
            <person name="Hainaut M."/>
            <person name="Kuo A."/>
            <person name="Kohler A."/>
            <person name="Murat C."/>
            <person name="Tang N."/>
            <person name="Roy S."/>
            <person name="Loubradou J."/>
            <person name="Henrissat B."/>
            <person name="Grigoriev I.V."/>
            <person name="Corradi N."/>
            <person name="Roux C."/>
            <person name="Martin F.M."/>
        </authorList>
    </citation>
    <scope>NUCLEOTIDE SEQUENCE [LARGE SCALE GENOMIC DNA]</scope>
    <source>
        <strain evidence="1 2">DAOM 227022</strain>
    </source>
</reference>
<gene>
    <name evidence="1" type="ORF">C1645_763191</name>
</gene>
<organism evidence="1 2">
    <name type="scientific">Glomus cerebriforme</name>
    <dbReference type="NCBI Taxonomy" id="658196"/>
    <lineage>
        <taxon>Eukaryota</taxon>
        <taxon>Fungi</taxon>
        <taxon>Fungi incertae sedis</taxon>
        <taxon>Mucoromycota</taxon>
        <taxon>Glomeromycotina</taxon>
        <taxon>Glomeromycetes</taxon>
        <taxon>Glomerales</taxon>
        <taxon>Glomeraceae</taxon>
        <taxon>Glomus</taxon>
    </lineage>
</organism>